<evidence type="ECO:0000256" key="9">
    <source>
        <dbReference type="ARBA" id="ARBA00022989"/>
    </source>
</evidence>
<feature type="transmembrane region" description="Helical" evidence="13">
    <location>
        <begin position="191"/>
        <end position="212"/>
    </location>
</feature>
<dbReference type="PIRSF" id="PIRSF006603">
    <property type="entry name" value="DinF"/>
    <property type="match status" value="1"/>
</dbReference>
<dbReference type="PANTHER" id="PTHR43298:SF2">
    <property type="entry name" value="FMN_FAD EXPORTER YEEO-RELATED"/>
    <property type="match status" value="1"/>
</dbReference>
<evidence type="ECO:0000256" key="6">
    <source>
        <dbReference type="ARBA" id="ARBA00022449"/>
    </source>
</evidence>
<keyword evidence="6" id="KW-0050">Antiport</keyword>
<keyword evidence="11 13" id="KW-0472">Membrane</keyword>
<keyword evidence="7" id="KW-1003">Cell membrane</keyword>
<comment type="subcellular location">
    <subcellularLocation>
        <location evidence="2">Cell membrane</location>
        <topology evidence="2">Multi-pass membrane protein</topology>
    </subcellularLocation>
</comment>
<feature type="transmembrane region" description="Helical" evidence="13">
    <location>
        <begin position="281"/>
        <end position="303"/>
    </location>
</feature>
<keyword evidence="5" id="KW-0813">Transport</keyword>
<dbReference type="GO" id="GO:0005886">
    <property type="term" value="C:plasma membrane"/>
    <property type="evidence" value="ECO:0007669"/>
    <property type="project" value="UniProtKB-SubCell"/>
</dbReference>
<evidence type="ECO:0000313" key="14">
    <source>
        <dbReference type="EMBL" id="KRN05142.1"/>
    </source>
</evidence>
<dbReference type="PATRIC" id="fig|1423806.3.peg.1712"/>
<dbReference type="NCBIfam" id="TIGR00797">
    <property type="entry name" value="matE"/>
    <property type="match status" value="1"/>
</dbReference>
<feature type="transmembrane region" description="Helical" evidence="13">
    <location>
        <begin position="91"/>
        <end position="112"/>
    </location>
</feature>
<evidence type="ECO:0000256" key="7">
    <source>
        <dbReference type="ARBA" id="ARBA00022475"/>
    </source>
</evidence>
<feature type="transmembrane region" description="Helical" evidence="13">
    <location>
        <begin position="163"/>
        <end position="185"/>
    </location>
</feature>
<dbReference type="GO" id="GO:0042910">
    <property type="term" value="F:xenobiotic transmembrane transporter activity"/>
    <property type="evidence" value="ECO:0007669"/>
    <property type="project" value="InterPro"/>
</dbReference>
<keyword evidence="9 13" id="KW-1133">Transmembrane helix</keyword>
<keyword evidence="10" id="KW-0406">Ion transport</keyword>
<feature type="transmembrane region" description="Helical" evidence="13">
    <location>
        <begin position="386"/>
        <end position="405"/>
    </location>
</feature>
<evidence type="ECO:0000256" key="2">
    <source>
        <dbReference type="ARBA" id="ARBA00004651"/>
    </source>
</evidence>
<dbReference type="Pfam" id="PF01554">
    <property type="entry name" value="MatE"/>
    <property type="match status" value="2"/>
</dbReference>
<keyword evidence="15" id="KW-1185">Reference proteome</keyword>
<evidence type="ECO:0000256" key="5">
    <source>
        <dbReference type="ARBA" id="ARBA00022448"/>
    </source>
</evidence>
<feature type="transmembrane region" description="Helical" evidence="13">
    <location>
        <begin position="12"/>
        <end position="30"/>
    </location>
</feature>
<comment type="function">
    <text evidence="1">Multidrug efflux pump.</text>
</comment>
<evidence type="ECO:0000256" key="3">
    <source>
        <dbReference type="ARBA" id="ARBA00010199"/>
    </source>
</evidence>
<name>A0A0R2DNE5_9LACO</name>
<accession>A0A0R2DNE5</accession>
<feature type="transmembrane region" description="Helical" evidence="13">
    <location>
        <begin position="411"/>
        <end position="434"/>
    </location>
</feature>
<comment type="caution">
    <text evidence="14">The sequence shown here is derived from an EMBL/GenBank/DDBJ whole genome shotgun (WGS) entry which is preliminary data.</text>
</comment>
<dbReference type="PANTHER" id="PTHR43298">
    <property type="entry name" value="MULTIDRUG RESISTANCE PROTEIN NORM-RELATED"/>
    <property type="match status" value="1"/>
</dbReference>
<dbReference type="eggNOG" id="COG0534">
    <property type="taxonomic scope" value="Bacteria"/>
</dbReference>
<evidence type="ECO:0000256" key="12">
    <source>
        <dbReference type="ARBA" id="ARBA00031636"/>
    </source>
</evidence>
<dbReference type="InterPro" id="IPR050222">
    <property type="entry name" value="MATE_MdtK"/>
</dbReference>
<dbReference type="EMBL" id="AYZF01000017">
    <property type="protein sequence ID" value="KRN05142.1"/>
    <property type="molecule type" value="Genomic_DNA"/>
</dbReference>
<dbReference type="InterPro" id="IPR048279">
    <property type="entry name" value="MdtK-like"/>
</dbReference>
<feature type="transmembrane region" description="Helical" evidence="13">
    <location>
        <begin position="56"/>
        <end position="79"/>
    </location>
</feature>
<sequence>MKELTEGNPIKLILMFTLPLLVGNLFQQLYSISDTLIVGQTLGVNELAAVGATGSIQFLIIGFAQGLTAGLSIMTAQYFGAHDYRKVRVSFAASIIICIGATVILTFLSLFFVNDILNLMQTPAAIKQDAQLFISIIFAGIFSSMAFNLLANIIRALGDSRTPLYFLIIAAVINVILELIFILVFHMGVEGAGFATVVAQIFSVVLCILYIIRKMPLLQVKKSDFKKVTKQELRRHLYVGLPMAFQTSIIAIGSIMIQAALNSLGTTAVAATTAASKIDQVAIQPMMSFGIAMATFTAQNFGAHKYERILKGVKQSLLVSGTFSIGAGLLVILFGKDLVVLFVGKSAVEVLNLSQIYFNVNGSFYLMLATLFILRYTLQGLGESIIPTLAGIVELLMRCLAALLLATSVGYVGTCFANPLAWLGSCSVLIISYLKAMKMLKQKQGIVSEEQQVRARARQVELRQ</sequence>
<evidence type="ECO:0000256" key="11">
    <source>
        <dbReference type="ARBA" id="ARBA00023136"/>
    </source>
</evidence>
<feature type="transmembrane region" description="Helical" evidence="13">
    <location>
        <begin position="315"/>
        <end position="335"/>
    </location>
</feature>
<dbReference type="GO" id="GO:0015297">
    <property type="term" value="F:antiporter activity"/>
    <property type="evidence" value="ECO:0007669"/>
    <property type="project" value="UniProtKB-KW"/>
</dbReference>
<comment type="similarity">
    <text evidence="3">Belongs to the multi antimicrobial extrusion (MATE) (TC 2.A.66.1) family.</text>
</comment>
<proteinExistence type="inferred from homology"/>
<dbReference type="InterPro" id="IPR002528">
    <property type="entry name" value="MATE_fam"/>
</dbReference>
<evidence type="ECO:0000256" key="1">
    <source>
        <dbReference type="ARBA" id="ARBA00003408"/>
    </source>
</evidence>
<evidence type="ECO:0000256" key="4">
    <source>
        <dbReference type="ARBA" id="ARBA00020268"/>
    </source>
</evidence>
<feature type="transmembrane region" description="Helical" evidence="13">
    <location>
        <begin position="237"/>
        <end position="261"/>
    </location>
</feature>
<dbReference type="STRING" id="1423806.FD15_GL001686"/>
<evidence type="ECO:0000313" key="15">
    <source>
        <dbReference type="Proteomes" id="UP000050961"/>
    </source>
</evidence>
<organism evidence="14 15">
    <name type="scientific">Liquorilactobacillus sucicola DSM 21376 = JCM 15457</name>
    <dbReference type="NCBI Taxonomy" id="1423806"/>
    <lineage>
        <taxon>Bacteria</taxon>
        <taxon>Bacillati</taxon>
        <taxon>Bacillota</taxon>
        <taxon>Bacilli</taxon>
        <taxon>Lactobacillales</taxon>
        <taxon>Lactobacillaceae</taxon>
        <taxon>Liquorilactobacillus</taxon>
    </lineage>
</organism>
<dbReference type="RefSeq" id="WP_056967405.1">
    <property type="nucleotide sequence ID" value="NZ_AYZF01000017.1"/>
</dbReference>
<feature type="transmembrane region" description="Helical" evidence="13">
    <location>
        <begin position="132"/>
        <end position="151"/>
    </location>
</feature>
<evidence type="ECO:0000256" key="8">
    <source>
        <dbReference type="ARBA" id="ARBA00022692"/>
    </source>
</evidence>
<dbReference type="Proteomes" id="UP000050961">
    <property type="component" value="Unassembled WGS sequence"/>
</dbReference>
<evidence type="ECO:0000256" key="10">
    <source>
        <dbReference type="ARBA" id="ARBA00023065"/>
    </source>
</evidence>
<protein>
    <recommendedName>
        <fullName evidence="4">Probable multidrug resistance protein NorM</fullName>
    </recommendedName>
    <alternativeName>
        <fullName evidence="12">Multidrug-efflux transporter</fullName>
    </alternativeName>
</protein>
<evidence type="ECO:0000256" key="13">
    <source>
        <dbReference type="SAM" id="Phobius"/>
    </source>
</evidence>
<dbReference type="AlphaFoldDB" id="A0A0R2DNE5"/>
<keyword evidence="8 13" id="KW-0812">Transmembrane</keyword>
<gene>
    <name evidence="14" type="ORF">FD15_GL001686</name>
</gene>
<feature type="transmembrane region" description="Helical" evidence="13">
    <location>
        <begin position="355"/>
        <end position="374"/>
    </location>
</feature>
<dbReference type="GO" id="GO:0006811">
    <property type="term" value="P:monoatomic ion transport"/>
    <property type="evidence" value="ECO:0007669"/>
    <property type="project" value="UniProtKB-KW"/>
</dbReference>
<reference evidence="14 15" key="1">
    <citation type="journal article" date="2015" name="Genome Announc.">
        <title>Expanding the biotechnology potential of lactobacilli through comparative genomics of 213 strains and associated genera.</title>
        <authorList>
            <person name="Sun Z."/>
            <person name="Harris H.M."/>
            <person name="McCann A."/>
            <person name="Guo C."/>
            <person name="Argimon S."/>
            <person name="Zhang W."/>
            <person name="Yang X."/>
            <person name="Jeffery I.B."/>
            <person name="Cooney J.C."/>
            <person name="Kagawa T.F."/>
            <person name="Liu W."/>
            <person name="Song Y."/>
            <person name="Salvetti E."/>
            <person name="Wrobel A."/>
            <person name="Rasinkangas P."/>
            <person name="Parkhill J."/>
            <person name="Rea M.C."/>
            <person name="O'Sullivan O."/>
            <person name="Ritari J."/>
            <person name="Douillard F.P."/>
            <person name="Paul Ross R."/>
            <person name="Yang R."/>
            <person name="Briner A.E."/>
            <person name="Felis G.E."/>
            <person name="de Vos W.M."/>
            <person name="Barrangou R."/>
            <person name="Klaenhammer T.R."/>
            <person name="Caufield P.W."/>
            <person name="Cui Y."/>
            <person name="Zhang H."/>
            <person name="O'Toole P.W."/>
        </authorList>
    </citation>
    <scope>NUCLEOTIDE SEQUENCE [LARGE SCALE GENOMIC DNA]</scope>
    <source>
        <strain evidence="14 15">DSM 21376</strain>
    </source>
</reference>
<dbReference type="CDD" id="cd13138">
    <property type="entry name" value="MATE_yoeA_like"/>
    <property type="match status" value="1"/>
</dbReference>